<dbReference type="Gene3D" id="1.10.45.10">
    <property type="entry name" value="Vanillyl-alcohol Oxidase, Chain A, domain 4"/>
    <property type="match status" value="1"/>
</dbReference>
<comment type="caution">
    <text evidence="7">The sequence shown here is derived from an EMBL/GenBank/DDBJ whole genome shotgun (WGS) entry which is preliminary data.</text>
</comment>
<proteinExistence type="inferred from homology"/>
<evidence type="ECO:0000313" key="8">
    <source>
        <dbReference type="Proteomes" id="UP000295765"/>
    </source>
</evidence>
<organism evidence="7 8">
    <name type="scientific">Plasticicumulans lactativorans</name>
    <dbReference type="NCBI Taxonomy" id="1133106"/>
    <lineage>
        <taxon>Bacteria</taxon>
        <taxon>Pseudomonadati</taxon>
        <taxon>Pseudomonadota</taxon>
        <taxon>Gammaproteobacteria</taxon>
        <taxon>Candidatus Competibacteraceae</taxon>
        <taxon>Plasticicumulans</taxon>
    </lineage>
</organism>
<dbReference type="InterPro" id="IPR004113">
    <property type="entry name" value="FAD-bd_oxidored_4_C"/>
</dbReference>
<dbReference type="PROSITE" id="PS51387">
    <property type="entry name" value="FAD_PCMH"/>
    <property type="match status" value="1"/>
</dbReference>
<dbReference type="AlphaFoldDB" id="A0A4R2L853"/>
<dbReference type="SUPFAM" id="SSF56176">
    <property type="entry name" value="FAD-binding/transporter-associated domain-like"/>
    <property type="match status" value="1"/>
</dbReference>
<dbReference type="PANTHER" id="PTHR43716:SF1">
    <property type="entry name" value="D-2-HYDROXYGLUTARATE DEHYDROGENASE, MITOCHONDRIAL"/>
    <property type="match status" value="1"/>
</dbReference>
<reference evidence="7 8" key="1">
    <citation type="submission" date="2019-03" db="EMBL/GenBank/DDBJ databases">
        <title>Genomic Encyclopedia of Type Strains, Phase IV (KMG-IV): sequencing the most valuable type-strain genomes for metagenomic binning, comparative biology and taxonomic classification.</title>
        <authorList>
            <person name="Goeker M."/>
        </authorList>
    </citation>
    <scope>NUCLEOTIDE SEQUENCE [LARGE SCALE GENOMIC DNA]</scope>
    <source>
        <strain evidence="7 8">DSM 25287</strain>
    </source>
</reference>
<dbReference type="Pfam" id="PF02913">
    <property type="entry name" value="FAD-oxidase_C"/>
    <property type="match status" value="1"/>
</dbReference>
<evidence type="ECO:0000256" key="3">
    <source>
        <dbReference type="ARBA" id="ARBA00022630"/>
    </source>
</evidence>
<dbReference type="Proteomes" id="UP000295765">
    <property type="component" value="Unassembled WGS sequence"/>
</dbReference>
<evidence type="ECO:0000256" key="2">
    <source>
        <dbReference type="ARBA" id="ARBA00008000"/>
    </source>
</evidence>
<dbReference type="GO" id="GO:0022904">
    <property type="term" value="P:respiratory electron transport chain"/>
    <property type="evidence" value="ECO:0007669"/>
    <property type="project" value="TreeGrafter"/>
</dbReference>
<dbReference type="OrthoDB" id="9811557at2"/>
<dbReference type="FunFam" id="1.10.45.10:FF:000001">
    <property type="entry name" value="D-lactate dehydrogenase mitochondrial"/>
    <property type="match status" value="1"/>
</dbReference>
<dbReference type="EMBL" id="SLWY01000001">
    <property type="protein sequence ID" value="TCO83736.1"/>
    <property type="molecule type" value="Genomic_DNA"/>
</dbReference>
<keyword evidence="5" id="KW-0560">Oxidoreductase</keyword>
<evidence type="ECO:0000259" key="6">
    <source>
        <dbReference type="PROSITE" id="PS51387"/>
    </source>
</evidence>
<dbReference type="InterPro" id="IPR016166">
    <property type="entry name" value="FAD-bd_PCMH"/>
</dbReference>
<feature type="domain" description="FAD-binding PCMH-type" evidence="6">
    <location>
        <begin position="40"/>
        <end position="219"/>
    </location>
</feature>
<dbReference type="SUPFAM" id="SSF55103">
    <property type="entry name" value="FAD-linked oxidases, C-terminal domain"/>
    <property type="match status" value="1"/>
</dbReference>
<evidence type="ECO:0000256" key="1">
    <source>
        <dbReference type="ARBA" id="ARBA00001974"/>
    </source>
</evidence>
<keyword evidence="4" id="KW-0274">FAD</keyword>
<dbReference type="InterPro" id="IPR036318">
    <property type="entry name" value="FAD-bd_PCMH-like_sf"/>
</dbReference>
<dbReference type="Gene3D" id="3.30.465.10">
    <property type="match status" value="1"/>
</dbReference>
<dbReference type="Gene3D" id="3.30.70.2190">
    <property type="match status" value="1"/>
</dbReference>
<dbReference type="PANTHER" id="PTHR43716">
    <property type="entry name" value="D-2-HYDROXYGLUTARATE DEHYDROGENASE, MITOCHONDRIAL"/>
    <property type="match status" value="1"/>
</dbReference>
<dbReference type="InterPro" id="IPR016164">
    <property type="entry name" value="FAD-linked_Oxase-like_C"/>
</dbReference>
<keyword evidence="8" id="KW-1185">Reference proteome</keyword>
<comment type="similarity">
    <text evidence="2">Belongs to the FAD-binding oxidoreductase/transferase type 4 family.</text>
</comment>
<gene>
    <name evidence="7" type="ORF">EV699_101120</name>
</gene>
<evidence type="ECO:0000256" key="4">
    <source>
        <dbReference type="ARBA" id="ARBA00022827"/>
    </source>
</evidence>
<name>A0A4R2L853_9GAMM</name>
<dbReference type="GO" id="GO:0071949">
    <property type="term" value="F:FAD binding"/>
    <property type="evidence" value="ECO:0007669"/>
    <property type="project" value="InterPro"/>
</dbReference>
<keyword evidence="3" id="KW-0285">Flavoprotein</keyword>
<dbReference type="GO" id="GO:0016491">
    <property type="term" value="F:oxidoreductase activity"/>
    <property type="evidence" value="ECO:0007669"/>
    <property type="project" value="UniProtKB-KW"/>
</dbReference>
<accession>A0A4R2L853</accession>
<dbReference type="InterPro" id="IPR016169">
    <property type="entry name" value="FAD-bd_PCMH_sub2"/>
</dbReference>
<evidence type="ECO:0000256" key="5">
    <source>
        <dbReference type="ARBA" id="ARBA00023002"/>
    </source>
</evidence>
<comment type="cofactor">
    <cofactor evidence="1">
        <name>FAD</name>
        <dbReference type="ChEBI" id="CHEBI:57692"/>
    </cofactor>
</comment>
<sequence length="467" mass="50767">MTQPAPADLLAGLRRLLPEARVRGDADTLASHGKDWTRFYTPAPAAVVFPVSIDEVQALVRHAIAERLALVPSGGRTGLSAGAVAAQGEVVVSFERMNRILDFDAVDRSVTVEPGVITENLQGYARERGLFYPVDFAARGSSQIGGNIATNAGGIKVIRYGLTRDWVSGLKVVTGRGDLLDLNRGLIKNATGYDLRHLFIGSEGTLGFIVEATLRLTTPPREPAVMVLALPALDAVMAVFAAFRERLQLTAFEFFDDRALGHVLARGVPAPFATRAPYYVLVEFDHAHAEDMDAALAAFEHAGAQGWIVDGVISASETQAKTLWRLREDITESLAPRQPYKNDIAVRVSRAPAFLAEIDALFAREYPSFEVVWFGHIGDGNLHISVLKPVDWDAATFVAECARVNVLLFETLRRHGGSVSAEHGVGLVKKPWLGYTRDAVEIDYLRALKAVFDPHGILNPGKIFDPA</sequence>
<dbReference type="InterPro" id="IPR006094">
    <property type="entry name" value="Oxid_FAD_bind_N"/>
</dbReference>
<evidence type="ECO:0000313" key="7">
    <source>
        <dbReference type="EMBL" id="TCO83736.1"/>
    </source>
</evidence>
<dbReference type="Gene3D" id="3.30.70.2740">
    <property type="match status" value="1"/>
</dbReference>
<dbReference type="RefSeq" id="WP_132538006.1">
    <property type="nucleotide sequence ID" value="NZ_SLWY01000001.1"/>
</dbReference>
<dbReference type="Pfam" id="PF01565">
    <property type="entry name" value="FAD_binding_4"/>
    <property type="match status" value="1"/>
</dbReference>
<dbReference type="InterPro" id="IPR016171">
    <property type="entry name" value="Vanillyl_alc_oxidase_C-sub2"/>
</dbReference>
<protein>
    <submittedName>
        <fullName evidence="7">FAD/FMN-containing dehydrogenase</fullName>
    </submittedName>
</protein>
<dbReference type="FunFam" id="3.30.465.10:FF:000025">
    <property type="entry name" value="FAD-binding oxidoreductase"/>
    <property type="match status" value="1"/>
</dbReference>
<dbReference type="InterPro" id="IPR051264">
    <property type="entry name" value="FAD-oxidored/transferase_4"/>
</dbReference>